<dbReference type="RefSeq" id="WP_006573626.1">
    <property type="nucleotide sequence ID" value="NZ_AAXG02000028.1"/>
</dbReference>
<dbReference type="EMBL" id="AAXG02000028">
    <property type="protein sequence ID" value="EDM99189.1"/>
    <property type="molecule type" value="Genomic_DNA"/>
</dbReference>
<dbReference type="InterPro" id="IPR003156">
    <property type="entry name" value="DHHA1_dom"/>
</dbReference>
<evidence type="ECO:0000256" key="3">
    <source>
        <dbReference type="ARBA" id="ARBA00022722"/>
    </source>
</evidence>
<dbReference type="OrthoDB" id="9809852at2"/>
<comment type="caution">
    <text evidence="9">The sequence shown here is derived from an EMBL/GenBank/DDBJ whole genome shotgun (WGS) entry which is preliminary data.</text>
</comment>
<comment type="similarity">
    <text evidence="1">Belongs to the RecJ family.</text>
</comment>
<dbReference type="GO" id="GO:0003676">
    <property type="term" value="F:nucleic acid binding"/>
    <property type="evidence" value="ECO:0007669"/>
    <property type="project" value="InterPro"/>
</dbReference>
<gene>
    <name evidence="9" type="ORF">BACCAP_03117</name>
</gene>
<sequence>MIWEKRGGVAYSTVTEAILTASGLSEEELLHPAPNSHVTLDGLQQAAEVILRARNEGRSAVIIGDYDVDGITSTAILSMLFSFLRIRHTTIIPKRFTEGYGVSTAHIEDVSDALIVTVDNGISAGSILTDARKERGNYVVVVDHHLPDASVPEVDAIIDPHYYNSGGFMHYCGAGLAYQLAMYMISEDVAPETLCNDLLILAAVGTVADSMPLIGDNRLIVSKALAVANNRFAPMSAGLRCLLDACGDPGTLRANTLSYKLSPMLNAPGRLYDSGGSSVLKALLCKDQELGNSYVTKMVAINQDRKRMVEAYLSLACDSAQGQSSPIVVYLPGLLEGLLGVVAGRLIGTFNSTVVVLSDSRDGKAIKGSVRAVPGDNAKELLDSVRNLLTVYGGHSGAAGMTLERANLDAFTDALKEMRSSHSVCSNLLYDVELSQETVFRSMRALNRFEPLGHGVPNPVCVIRNVEVQDVAYMGQDKNTVKLVCDGFSILGFGKAELYRKHNEPRTLDVIGTLSENHFRGRTTIQVVAEDFHPCIF</sequence>
<dbReference type="InterPro" id="IPR038763">
    <property type="entry name" value="DHH_sf"/>
</dbReference>
<reference evidence="9 10" key="2">
    <citation type="submission" date="2007-06" db="EMBL/GenBank/DDBJ databases">
        <title>Draft genome sequence of Pseudoflavonifractor capillosus ATCC 29799.</title>
        <authorList>
            <person name="Sudarsanam P."/>
            <person name="Ley R."/>
            <person name="Guruge J."/>
            <person name="Turnbaugh P.J."/>
            <person name="Mahowald M."/>
            <person name="Liep D."/>
            <person name="Gordon J."/>
        </authorList>
    </citation>
    <scope>NUCLEOTIDE SEQUENCE [LARGE SCALE GENOMIC DNA]</scope>
    <source>
        <strain evidence="9 10">ATCC 29799</strain>
    </source>
</reference>
<organism evidence="9 10">
    <name type="scientific">Pseudoflavonifractor capillosus ATCC 29799</name>
    <dbReference type="NCBI Taxonomy" id="411467"/>
    <lineage>
        <taxon>Bacteria</taxon>
        <taxon>Bacillati</taxon>
        <taxon>Bacillota</taxon>
        <taxon>Clostridia</taxon>
        <taxon>Eubacteriales</taxon>
        <taxon>Oscillospiraceae</taxon>
        <taxon>Pseudoflavonifractor</taxon>
    </lineage>
</organism>
<dbReference type="GO" id="GO:0004527">
    <property type="term" value="F:exonuclease activity"/>
    <property type="evidence" value="ECO:0007669"/>
    <property type="project" value="UniProtKB-KW"/>
</dbReference>
<name>A6NY19_9FIRM</name>
<accession>A6NY19</accession>
<dbReference type="Gene3D" id="3.90.1640.30">
    <property type="match status" value="1"/>
</dbReference>
<reference evidence="9 10" key="1">
    <citation type="submission" date="2007-04" db="EMBL/GenBank/DDBJ databases">
        <authorList>
            <person name="Fulton L."/>
            <person name="Clifton S."/>
            <person name="Fulton B."/>
            <person name="Xu J."/>
            <person name="Minx P."/>
            <person name="Pepin K.H."/>
            <person name="Johnson M."/>
            <person name="Thiruvilangam P."/>
            <person name="Bhonagiri V."/>
            <person name="Nash W.E."/>
            <person name="Mardis E.R."/>
            <person name="Wilson R.K."/>
        </authorList>
    </citation>
    <scope>NUCLEOTIDE SEQUENCE [LARGE SCALE GENOMIC DNA]</scope>
    <source>
        <strain evidence="9 10">ATCC 29799</strain>
    </source>
</reference>
<dbReference type="SUPFAM" id="SSF64182">
    <property type="entry name" value="DHH phosphoesterases"/>
    <property type="match status" value="1"/>
</dbReference>
<dbReference type="PANTHER" id="PTHR30255:SF2">
    <property type="entry name" value="SINGLE-STRANDED-DNA-SPECIFIC EXONUCLEASE RECJ"/>
    <property type="match status" value="1"/>
</dbReference>
<evidence type="ECO:0000259" key="6">
    <source>
        <dbReference type="Pfam" id="PF01368"/>
    </source>
</evidence>
<dbReference type="PANTHER" id="PTHR30255">
    <property type="entry name" value="SINGLE-STRANDED-DNA-SPECIFIC EXONUCLEASE RECJ"/>
    <property type="match status" value="1"/>
</dbReference>
<feature type="domain" description="DDH" evidence="6">
    <location>
        <begin position="61"/>
        <end position="206"/>
    </location>
</feature>
<keyword evidence="4" id="KW-0378">Hydrolase</keyword>
<dbReference type="InterPro" id="IPR041122">
    <property type="entry name" value="RecJ_OB"/>
</dbReference>
<dbReference type="InterPro" id="IPR001667">
    <property type="entry name" value="DDH_dom"/>
</dbReference>
<dbReference type="Pfam" id="PF02272">
    <property type="entry name" value="DHHA1"/>
    <property type="match status" value="1"/>
</dbReference>
<dbReference type="Pfam" id="PF17768">
    <property type="entry name" value="RecJ_OB"/>
    <property type="match status" value="1"/>
</dbReference>
<keyword evidence="10" id="KW-1185">Reference proteome</keyword>
<evidence type="ECO:0000256" key="4">
    <source>
        <dbReference type="ARBA" id="ARBA00022801"/>
    </source>
</evidence>
<dbReference type="eggNOG" id="COG0608">
    <property type="taxonomic scope" value="Bacteria"/>
</dbReference>
<keyword evidence="5 9" id="KW-0269">Exonuclease</keyword>
<keyword evidence="3" id="KW-0540">Nuclease</keyword>
<evidence type="ECO:0000313" key="9">
    <source>
        <dbReference type="EMBL" id="EDM99189.1"/>
    </source>
</evidence>
<proteinExistence type="inferred from homology"/>
<protein>
    <recommendedName>
        <fullName evidence="2">Single-stranded-DNA-specific exonuclease RecJ</fullName>
    </recommendedName>
</protein>
<feature type="domain" description="DHHA1" evidence="7">
    <location>
        <begin position="328"/>
        <end position="417"/>
    </location>
</feature>
<dbReference type="STRING" id="411467.BACCAP_03117"/>
<dbReference type="AlphaFoldDB" id="A6NY19"/>
<evidence type="ECO:0000259" key="7">
    <source>
        <dbReference type="Pfam" id="PF02272"/>
    </source>
</evidence>
<feature type="domain" description="RecJ OB" evidence="8">
    <location>
        <begin position="431"/>
        <end position="531"/>
    </location>
</feature>
<dbReference type="InterPro" id="IPR051673">
    <property type="entry name" value="SSDNA_exonuclease_RecJ"/>
</dbReference>
<evidence type="ECO:0000256" key="1">
    <source>
        <dbReference type="ARBA" id="ARBA00005915"/>
    </source>
</evidence>
<evidence type="ECO:0000313" key="10">
    <source>
        <dbReference type="Proteomes" id="UP000003639"/>
    </source>
</evidence>
<dbReference type="Pfam" id="PF01368">
    <property type="entry name" value="DHH"/>
    <property type="match status" value="1"/>
</dbReference>
<evidence type="ECO:0000259" key="8">
    <source>
        <dbReference type="Pfam" id="PF17768"/>
    </source>
</evidence>
<dbReference type="Proteomes" id="UP000003639">
    <property type="component" value="Unassembled WGS sequence"/>
</dbReference>
<evidence type="ECO:0000256" key="2">
    <source>
        <dbReference type="ARBA" id="ARBA00019841"/>
    </source>
</evidence>
<dbReference type="Gene3D" id="3.10.310.30">
    <property type="match status" value="1"/>
</dbReference>
<evidence type="ECO:0000256" key="5">
    <source>
        <dbReference type="ARBA" id="ARBA00022839"/>
    </source>
</evidence>